<keyword evidence="2" id="KW-1185">Reference proteome</keyword>
<dbReference type="AlphaFoldDB" id="A0A167RBN3"/>
<evidence type="ECO:0000313" key="2">
    <source>
        <dbReference type="Proteomes" id="UP000076738"/>
    </source>
</evidence>
<evidence type="ECO:0000313" key="1">
    <source>
        <dbReference type="EMBL" id="KZP00748.1"/>
    </source>
</evidence>
<reference evidence="1 2" key="1">
    <citation type="journal article" date="2016" name="Mol. Biol. Evol.">
        <title>Comparative Genomics of Early-Diverging Mushroom-Forming Fungi Provides Insights into the Origins of Lignocellulose Decay Capabilities.</title>
        <authorList>
            <person name="Nagy L.G."/>
            <person name="Riley R."/>
            <person name="Tritt A."/>
            <person name="Adam C."/>
            <person name="Daum C."/>
            <person name="Floudas D."/>
            <person name="Sun H."/>
            <person name="Yadav J.S."/>
            <person name="Pangilinan J."/>
            <person name="Larsson K.H."/>
            <person name="Matsuura K."/>
            <person name="Barry K."/>
            <person name="Labutti K."/>
            <person name="Kuo R."/>
            <person name="Ohm R.A."/>
            <person name="Bhattacharya S.S."/>
            <person name="Shirouzu T."/>
            <person name="Yoshinaga Y."/>
            <person name="Martin F.M."/>
            <person name="Grigoriev I.V."/>
            <person name="Hibbett D.S."/>
        </authorList>
    </citation>
    <scope>NUCLEOTIDE SEQUENCE [LARGE SCALE GENOMIC DNA]</scope>
    <source>
        <strain evidence="1 2">TUFC12733</strain>
    </source>
</reference>
<proteinExistence type="predicted"/>
<name>A0A167RBN3_CALVF</name>
<gene>
    <name evidence="1" type="ORF">CALVIDRAFT_594935</name>
</gene>
<sequence length="66" mass="7849">MDEDLRKSPITDTCTGYGKWKHRPTWEMEVSERLRLEEREAREKAASGGDRDIRTFLYTNKPDMMI</sequence>
<organism evidence="1 2">
    <name type="scientific">Calocera viscosa (strain TUFC12733)</name>
    <dbReference type="NCBI Taxonomy" id="1330018"/>
    <lineage>
        <taxon>Eukaryota</taxon>
        <taxon>Fungi</taxon>
        <taxon>Dikarya</taxon>
        <taxon>Basidiomycota</taxon>
        <taxon>Agaricomycotina</taxon>
        <taxon>Dacrymycetes</taxon>
        <taxon>Dacrymycetales</taxon>
        <taxon>Dacrymycetaceae</taxon>
        <taxon>Calocera</taxon>
    </lineage>
</organism>
<dbReference type="EMBL" id="KV417268">
    <property type="protein sequence ID" value="KZP00748.1"/>
    <property type="molecule type" value="Genomic_DNA"/>
</dbReference>
<protein>
    <submittedName>
        <fullName evidence="1">Uncharacterized protein</fullName>
    </submittedName>
</protein>
<dbReference type="Proteomes" id="UP000076738">
    <property type="component" value="Unassembled WGS sequence"/>
</dbReference>
<accession>A0A167RBN3</accession>